<keyword evidence="3" id="KW-1185">Reference proteome</keyword>
<feature type="region of interest" description="Disordered" evidence="1">
    <location>
        <begin position="222"/>
        <end position="430"/>
    </location>
</feature>
<proteinExistence type="predicted"/>
<dbReference type="EMBL" id="ML014127">
    <property type="protein sequence ID" value="RKP03210.1"/>
    <property type="molecule type" value="Genomic_DNA"/>
</dbReference>
<evidence type="ECO:0000313" key="2">
    <source>
        <dbReference type="EMBL" id="RKP03210.1"/>
    </source>
</evidence>
<accession>A0A4P9XDF7</accession>
<gene>
    <name evidence="2" type="ORF">CXG81DRAFT_17266</name>
</gene>
<organism evidence="2 3">
    <name type="scientific">Caulochytrium protostelioides</name>
    <dbReference type="NCBI Taxonomy" id="1555241"/>
    <lineage>
        <taxon>Eukaryota</taxon>
        <taxon>Fungi</taxon>
        <taxon>Fungi incertae sedis</taxon>
        <taxon>Chytridiomycota</taxon>
        <taxon>Chytridiomycota incertae sedis</taxon>
        <taxon>Chytridiomycetes</taxon>
        <taxon>Caulochytriales</taxon>
        <taxon>Caulochytriaceae</taxon>
        <taxon>Caulochytrium</taxon>
    </lineage>
</organism>
<feature type="region of interest" description="Disordered" evidence="1">
    <location>
        <begin position="106"/>
        <end position="133"/>
    </location>
</feature>
<reference evidence="3" key="1">
    <citation type="journal article" date="2018" name="Nat. Microbiol.">
        <title>Leveraging single-cell genomics to expand the fungal tree of life.</title>
        <authorList>
            <person name="Ahrendt S.R."/>
            <person name="Quandt C.A."/>
            <person name="Ciobanu D."/>
            <person name="Clum A."/>
            <person name="Salamov A."/>
            <person name="Andreopoulos B."/>
            <person name="Cheng J.F."/>
            <person name="Woyke T."/>
            <person name="Pelin A."/>
            <person name="Henrissat B."/>
            <person name="Reynolds N.K."/>
            <person name="Benny G.L."/>
            <person name="Smith M.E."/>
            <person name="James T.Y."/>
            <person name="Grigoriev I.V."/>
        </authorList>
    </citation>
    <scope>NUCLEOTIDE SEQUENCE [LARGE SCALE GENOMIC DNA]</scope>
    <source>
        <strain evidence="3">ATCC 52028</strain>
    </source>
</reference>
<protein>
    <submittedName>
        <fullName evidence="2">Uncharacterized protein</fullName>
    </submittedName>
</protein>
<feature type="compositionally biased region" description="Polar residues" evidence="1">
    <location>
        <begin position="106"/>
        <end position="123"/>
    </location>
</feature>
<dbReference type="AlphaFoldDB" id="A0A4P9XDF7"/>
<feature type="region of interest" description="Disordered" evidence="1">
    <location>
        <begin position="449"/>
        <end position="515"/>
    </location>
</feature>
<name>A0A4P9XDF7_9FUNG</name>
<evidence type="ECO:0000313" key="3">
    <source>
        <dbReference type="Proteomes" id="UP000274922"/>
    </source>
</evidence>
<feature type="region of interest" description="Disordered" evidence="1">
    <location>
        <begin position="175"/>
        <end position="201"/>
    </location>
</feature>
<feature type="compositionally biased region" description="Basic residues" evidence="1">
    <location>
        <begin position="240"/>
        <end position="250"/>
    </location>
</feature>
<sequence>MHSIFLRLPYDDAPHAPGDTGESLDLEIQYGKLRLVDMSEKMPVLTMQLSQNLPITPELMEQGETLSEPYELILTFERDAHRRFGNRLMELFEERLTATDDLATQTPVAAASTHSQPEATSPHEQGDAQLGPKTSVTVDLISIDRPTYHCEIMSRPSNQIMKPASVAYKDPVDERVDDAPATPQLTKADAVTDEAPAHDPIQKDANAEAEADATGVLDADVHDVDGSWDIPGEPTAKPSAKPKPRPHSRNSKSTAASTKSKSEKQVSKSKKGSPITDLDADSHGKPSGKPSYARSTELPWSAPSSHSKRPKRLAKEQASANLSSMLRDDHDSIDEVALLSDASNAPEEVTPWKAHRQSKRDVPPPTRPNTPVDLHTSSLAVTAMPVSRPTAKRSAPESVHPIDSLDYEADEVGPVPGDGAMDSEIGDSDGDLAQYVPRIREAIARKKRQRLEAEQARKQTQLDAAAEQRQQRQRLKEQQQQRQRPVELKHAKQRAQEKNEAKHLRPTTALLPANESDMDRLDSHFVDLDPDVLDSPDSVFLLPSDRHGTQRRGHPHRQDDRAPPALMDALAATTTPTSKVTAVPMQAFWRRWTGDLSQFLTLAMGQSAPIRQIAKIQSQHLELSKNMLKQLESQLAASQRRYHAQVAGEDTREWARQSAHDVQKQSERLNRCDATIYKQLRSLGEYRVNPFARPMQ</sequence>
<feature type="compositionally biased region" description="Basic and acidic residues" evidence="1">
    <location>
        <begin position="474"/>
        <end position="503"/>
    </location>
</feature>
<dbReference type="Proteomes" id="UP000274922">
    <property type="component" value="Unassembled WGS sequence"/>
</dbReference>
<evidence type="ECO:0000256" key="1">
    <source>
        <dbReference type="SAM" id="MobiDB-lite"/>
    </source>
</evidence>